<reference evidence="2" key="1">
    <citation type="submission" date="2024-03" db="EMBL/GenBank/DDBJ databases">
        <title>Eukaryotic viruses encode the ribosomal protein eL40.</title>
        <authorList>
            <person name="Thomy J."/>
            <person name="Schvarcz C.R."/>
            <person name="McBeain K.A."/>
            <person name="Edwards K.F."/>
            <person name="Steward G.F."/>
        </authorList>
    </citation>
    <scope>NUCLEOTIDE SEQUENCE</scope>
    <source>
        <strain evidence="2">FloV-SA2</strain>
    </source>
</reference>
<feature type="transmembrane region" description="Helical" evidence="1">
    <location>
        <begin position="156"/>
        <end position="176"/>
    </location>
</feature>
<keyword evidence="1" id="KW-0812">Transmembrane</keyword>
<dbReference type="EMBL" id="PP542043">
    <property type="protein sequence ID" value="XDO02138.1"/>
    <property type="molecule type" value="Genomic_DNA"/>
</dbReference>
<accession>A0AB39JAE2</accession>
<evidence type="ECO:0000256" key="1">
    <source>
        <dbReference type="SAM" id="Phobius"/>
    </source>
</evidence>
<proteinExistence type="predicted"/>
<organism evidence="2">
    <name type="scientific">Florenciella sp. virus SA2</name>
    <dbReference type="NCBI Taxonomy" id="3240092"/>
    <lineage>
        <taxon>Viruses</taxon>
    </lineage>
</organism>
<gene>
    <name evidence="2" type="ORF">FloV-SA2_00320</name>
</gene>
<keyword evidence="1" id="KW-1133">Transmembrane helix</keyword>
<name>A0AB39JAE2_9VIRU</name>
<evidence type="ECO:0000313" key="2">
    <source>
        <dbReference type="EMBL" id="XDO02138.1"/>
    </source>
</evidence>
<feature type="transmembrane region" description="Helical" evidence="1">
    <location>
        <begin position="44"/>
        <end position="65"/>
    </location>
</feature>
<feature type="transmembrane region" description="Helical" evidence="1">
    <location>
        <begin position="15"/>
        <end position="32"/>
    </location>
</feature>
<feature type="transmembrane region" description="Helical" evidence="1">
    <location>
        <begin position="116"/>
        <end position="136"/>
    </location>
</feature>
<keyword evidence="1" id="KW-0472">Membrane</keyword>
<sequence length="190" mass="22065">MNKISNSSINIEKNIFYIVSIIFLIIFVYYAYQSGITYGFKIAFFIWALTVTTTPISTASVLWSFPIKIFTNIPMFVSKFIISILSLFILYYFYTYNYSIINSVQVGKAFIKIVKLNLYLIILISIVASVICSYLLDVIVDYFIINPNNYKINVIQLISLSILFICLNIMYFKILIKNNIVGINKKYYLL</sequence>
<protein>
    <submittedName>
        <fullName evidence="2">Uncharacterized protein</fullName>
    </submittedName>
</protein>
<feature type="transmembrane region" description="Helical" evidence="1">
    <location>
        <begin position="77"/>
        <end position="95"/>
    </location>
</feature>